<evidence type="ECO:0000313" key="2">
    <source>
        <dbReference type="Proteomes" id="UP001208651"/>
    </source>
</evidence>
<accession>A0AAW5RSL5</accession>
<reference evidence="1" key="1">
    <citation type="submission" date="2022-01" db="EMBL/GenBank/DDBJ databases">
        <title>Comparison of Fish pathogen Aeromonas spp.</title>
        <authorList>
            <person name="Dubey S."/>
            <person name="Sorum H."/>
            <person name="Munangandu H.M."/>
        </authorList>
    </citation>
    <scope>NUCLEOTIDE SEQUENCE</scope>
    <source>
        <strain evidence="1">SD/21-15</strain>
    </source>
</reference>
<dbReference type="AlphaFoldDB" id="A0AAW5RSL5"/>
<organism evidence="1 2">
    <name type="scientific">Aeromonas media</name>
    <dbReference type="NCBI Taxonomy" id="651"/>
    <lineage>
        <taxon>Bacteria</taxon>
        <taxon>Pseudomonadati</taxon>
        <taxon>Pseudomonadota</taxon>
        <taxon>Gammaproteobacteria</taxon>
        <taxon>Aeromonadales</taxon>
        <taxon>Aeromonadaceae</taxon>
        <taxon>Aeromonas</taxon>
    </lineage>
</organism>
<name>A0AAW5RSL5_AERME</name>
<gene>
    <name evidence="1" type="ORF">LZT28_15320</name>
</gene>
<proteinExistence type="predicted"/>
<dbReference type="RefSeq" id="WP_263685617.1">
    <property type="nucleotide sequence ID" value="NZ_JAJVCY010000030.1"/>
</dbReference>
<sequence>MKLTAYQRRLVNYVKANHACYPKRKTKGMSRRDLAELERQADDNAMAWLDRTVRQWRDGTPPKTNKIYVAALSVSEADEEQDDDE</sequence>
<evidence type="ECO:0000313" key="1">
    <source>
        <dbReference type="EMBL" id="MCV3289604.1"/>
    </source>
</evidence>
<comment type="caution">
    <text evidence="1">The sequence shown here is derived from an EMBL/GenBank/DDBJ whole genome shotgun (WGS) entry which is preliminary data.</text>
</comment>
<dbReference type="EMBL" id="JAJVCY010000030">
    <property type="protein sequence ID" value="MCV3289604.1"/>
    <property type="molecule type" value="Genomic_DNA"/>
</dbReference>
<dbReference type="Proteomes" id="UP001208651">
    <property type="component" value="Unassembled WGS sequence"/>
</dbReference>
<protein>
    <submittedName>
        <fullName evidence="1">Uncharacterized protein</fullName>
    </submittedName>
</protein>